<feature type="domain" description="tRNA methyltransferase TRMD/TRM10-type" evidence="17">
    <location>
        <begin position="1"/>
        <end position="222"/>
    </location>
</feature>
<comment type="similarity">
    <text evidence="3 15 16">Belongs to the RNA methyltransferase TrmD family.</text>
</comment>
<dbReference type="RefSeq" id="WP_104618297.1">
    <property type="nucleotide sequence ID" value="NZ_JJMJ01000079.1"/>
</dbReference>
<dbReference type="EMBL" id="JJMJ01000079">
    <property type="protein sequence ID" value="PPS22342.1"/>
    <property type="molecule type" value="Genomic_DNA"/>
</dbReference>
<dbReference type="InterPro" id="IPR029026">
    <property type="entry name" value="tRNA_m1G_MTases_N"/>
</dbReference>
<dbReference type="Proteomes" id="UP000238924">
    <property type="component" value="Unassembled WGS sequence"/>
</dbReference>
<keyword evidence="8 15" id="KW-0489">Methyltransferase</keyword>
<evidence type="ECO:0000256" key="1">
    <source>
        <dbReference type="ARBA" id="ARBA00002634"/>
    </source>
</evidence>
<evidence type="ECO:0000256" key="16">
    <source>
        <dbReference type="RuleBase" id="RU003464"/>
    </source>
</evidence>
<dbReference type="PANTHER" id="PTHR46417:SF1">
    <property type="entry name" value="TRNA (GUANINE-N(1)-)-METHYLTRANSFERASE"/>
    <property type="match status" value="1"/>
</dbReference>
<evidence type="ECO:0000259" key="17">
    <source>
        <dbReference type="Pfam" id="PF01746"/>
    </source>
</evidence>
<dbReference type="InterPro" id="IPR023148">
    <property type="entry name" value="tRNA_m1G_MeTrfase_C_sf"/>
</dbReference>
<feature type="binding site" evidence="15">
    <location>
        <position position="108"/>
    </location>
    <ligand>
        <name>S-adenosyl-L-methionine</name>
        <dbReference type="ChEBI" id="CHEBI:59789"/>
    </ligand>
</feature>
<evidence type="ECO:0000256" key="2">
    <source>
        <dbReference type="ARBA" id="ARBA00004496"/>
    </source>
</evidence>
<accession>A0ABX5B7Q3</accession>
<dbReference type="InterPro" id="IPR002649">
    <property type="entry name" value="tRNA_m1G_MeTrfase_TrmD"/>
</dbReference>
<dbReference type="PANTHER" id="PTHR46417">
    <property type="entry name" value="TRNA (GUANINE-N(1)-)-METHYLTRANSFERASE"/>
    <property type="match status" value="1"/>
</dbReference>
<evidence type="ECO:0000256" key="13">
    <source>
        <dbReference type="ARBA" id="ARBA00033392"/>
    </source>
</evidence>
<evidence type="ECO:0000256" key="11">
    <source>
        <dbReference type="ARBA" id="ARBA00022694"/>
    </source>
</evidence>
<feature type="binding site" evidence="15">
    <location>
        <begin position="128"/>
        <end position="133"/>
    </location>
    <ligand>
        <name>S-adenosyl-L-methionine</name>
        <dbReference type="ChEBI" id="CHEBI:59789"/>
    </ligand>
</feature>
<comment type="function">
    <text evidence="1 15 16">Specifically methylates guanosine-37 in various tRNAs.</text>
</comment>
<dbReference type="NCBIfam" id="TIGR00088">
    <property type="entry name" value="trmD"/>
    <property type="match status" value="1"/>
</dbReference>
<keyword evidence="9 15" id="KW-0808">Transferase</keyword>
<evidence type="ECO:0000256" key="6">
    <source>
        <dbReference type="ARBA" id="ARBA00014679"/>
    </source>
</evidence>
<dbReference type="HAMAP" id="MF_00605">
    <property type="entry name" value="TrmD"/>
    <property type="match status" value="1"/>
</dbReference>
<dbReference type="PIRSF" id="PIRSF000386">
    <property type="entry name" value="tRNA_mtase"/>
    <property type="match status" value="1"/>
</dbReference>
<dbReference type="NCBIfam" id="NF000648">
    <property type="entry name" value="PRK00026.1"/>
    <property type="match status" value="1"/>
</dbReference>
<comment type="caution">
    <text evidence="18">The sequence shown here is derived from an EMBL/GenBank/DDBJ whole genome shotgun (WGS) entry which is preliminary data.</text>
</comment>
<proteinExistence type="inferred from homology"/>
<evidence type="ECO:0000256" key="7">
    <source>
        <dbReference type="ARBA" id="ARBA00022490"/>
    </source>
</evidence>
<evidence type="ECO:0000256" key="4">
    <source>
        <dbReference type="ARBA" id="ARBA00011738"/>
    </source>
</evidence>
<evidence type="ECO:0000256" key="14">
    <source>
        <dbReference type="ARBA" id="ARBA00047783"/>
    </source>
</evidence>
<dbReference type="Gene3D" id="1.10.1270.20">
    <property type="entry name" value="tRNA(m1g37)methyltransferase, domain 2"/>
    <property type="match status" value="1"/>
</dbReference>
<gene>
    <name evidence="15" type="primary">trmD</name>
    <name evidence="18" type="ORF">DJ52_05440</name>
</gene>
<evidence type="ECO:0000256" key="10">
    <source>
        <dbReference type="ARBA" id="ARBA00022691"/>
    </source>
</evidence>
<keyword evidence="10 15" id="KW-0949">S-adenosyl-L-methionine</keyword>
<keyword evidence="11 15" id="KW-0819">tRNA processing</keyword>
<protein>
    <recommendedName>
        <fullName evidence="6 15">tRNA (guanine-N(1)-)-methyltransferase</fullName>
        <ecNumber evidence="5 15">2.1.1.228</ecNumber>
    </recommendedName>
    <alternativeName>
        <fullName evidence="12 15">M1G-methyltransferase</fullName>
    </alternativeName>
    <alternativeName>
        <fullName evidence="13 15">tRNA [GM37] methyltransferase</fullName>
    </alternativeName>
</protein>
<evidence type="ECO:0000256" key="3">
    <source>
        <dbReference type="ARBA" id="ARBA00007630"/>
    </source>
</evidence>
<dbReference type="InterPro" id="IPR016009">
    <property type="entry name" value="tRNA_MeTrfase_TRMD/TRM10"/>
</dbReference>
<dbReference type="CDD" id="cd18080">
    <property type="entry name" value="TrmD-like"/>
    <property type="match status" value="1"/>
</dbReference>
<keyword evidence="19" id="KW-1185">Reference proteome</keyword>
<dbReference type="EC" id="2.1.1.228" evidence="5 15"/>
<name>A0ABX5B7Q3_9SPIR</name>
<evidence type="ECO:0000256" key="8">
    <source>
        <dbReference type="ARBA" id="ARBA00022603"/>
    </source>
</evidence>
<comment type="subunit">
    <text evidence="4 15 16">Homodimer.</text>
</comment>
<comment type="subcellular location">
    <subcellularLocation>
        <location evidence="2 15 16">Cytoplasm</location>
    </subcellularLocation>
</comment>
<evidence type="ECO:0000256" key="9">
    <source>
        <dbReference type="ARBA" id="ARBA00022679"/>
    </source>
</evidence>
<dbReference type="SUPFAM" id="SSF75217">
    <property type="entry name" value="alpha/beta knot"/>
    <property type="match status" value="1"/>
</dbReference>
<organism evidence="18 19">
    <name type="scientific">Brachyspira murdochii</name>
    <dbReference type="NCBI Taxonomy" id="84378"/>
    <lineage>
        <taxon>Bacteria</taxon>
        <taxon>Pseudomonadati</taxon>
        <taxon>Spirochaetota</taxon>
        <taxon>Spirochaetia</taxon>
        <taxon>Brachyspirales</taxon>
        <taxon>Brachyspiraceae</taxon>
        <taxon>Brachyspira</taxon>
    </lineage>
</organism>
<keyword evidence="7 15" id="KW-0963">Cytoplasm</keyword>
<comment type="catalytic activity">
    <reaction evidence="14 15 16">
        <text>guanosine(37) in tRNA + S-adenosyl-L-methionine = N(1)-methylguanosine(37) in tRNA + S-adenosyl-L-homocysteine + H(+)</text>
        <dbReference type="Rhea" id="RHEA:36899"/>
        <dbReference type="Rhea" id="RHEA-COMP:10145"/>
        <dbReference type="Rhea" id="RHEA-COMP:10147"/>
        <dbReference type="ChEBI" id="CHEBI:15378"/>
        <dbReference type="ChEBI" id="CHEBI:57856"/>
        <dbReference type="ChEBI" id="CHEBI:59789"/>
        <dbReference type="ChEBI" id="CHEBI:73542"/>
        <dbReference type="ChEBI" id="CHEBI:74269"/>
        <dbReference type="EC" id="2.1.1.228"/>
    </reaction>
</comment>
<evidence type="ECO:0000256" key="5">
    <source>
        <dbReference type="ARBA" id="ARBA00012807"/>
    </source>
</evidence>
<evidence type="ECO:0000256" key="12">
    <source>
        <dbReference type="ARBA" id="ARBA00029736"/>
    </source>
</evidence>
<dbReference type="Gene3D" id="3.40.1280.10">
    <property type="match status" value="1"/>
</dbReference>
<dbReference type="InterPro" id="IPR029028">
    <property type="entry name" value="Alpha/beta_knot_MTases"/>
</dbReference>
<evidence type="ECO:0000313" key="19">
    <source>
        <dbReference type="Proteomes" id="UP000238924"/>
    </source>
</evidence>
<evidence type="ECO:0000313" key="18">
    <source>
        <dbReference type="EMBL" id="PPS22342.1"/>
    </source>
</evidence>
<sequence length="248" mass="28634">MIIDILTLFPKFYESPTSMGVIGMALNEKKIDLNIVDMRLYGDGNYKKCDDYTYGGGPGMIMTYSIFKKYFDSNNRGYTLLFSPSGKILTQKKIKELSNKEHITMILGHYEGIDYRVEKKYADEVISIGDYVLSGGEIPALLLADAVSRYKGVLNNKESVTSDTFEENSNGLLEYEQYTRPEEIDNMKVPEVLLFGNHKKIDEYRRERSIIKTFKNRKDIFSKIDLTKKDIESIFNYLKKHDNENNSI</sequence>
<reference evidence="18 19" key="1">
    <citation type="submission" date="2014-04" db="EMBL/GenBank/DDBJ databases">
        <title>Whole genome sequence of 'Brachyspira hampsonii' D13-03603F2.</title>
        <authorList>
            <person name="Patterson A.H."/>
            <person name="Chaban B."/>
            <person name="Fernando C."/>
            <person name="Harding J.C."/>
            <person name="Hill J.E."/>
        </authorList>
    </citation>
    <scope>NUCLEOTIDE SEQUENCE [LARGE SCALE GENOMIC DNA]</scope>
    <source>
        <strain evidence="18 19">D13-03603F2</strain>
    </source>
</reference>
<dbReference type="Pfam" id="PF01746">
    <property type="entry name" value="tRNA_m1G_MT"/>
    <property type="match status" value="1"/>
</dbReference>
<evidence type="ECO:0000256" key="15">
    <source>
        <dbReference type="HAMAP-Rule" id="MF_00605"/>
    </source>
</evidence>